<sequence length="271" mass="30379">MALAIARPNRSSVGGLGPSLFVSSAFLPQIPLQSSPDIRIRRRVDMAADRGADAASFEGMTCLDLPKFASQWVDGMKSISDNLLMLVNNTGDFFNAAASQLIIGTICFVVRFGTTKRAAELKLFKEDPHNFHILSLIFNRFARLQSIKCTVAGKNLYMRFSCTTEDNLWNETKILIDAEYAYSIRANEKSDIFSFDVVILELVTRKRPIDLEYGEKDLVKRVSTTLNQEEIDHIIDPNLGSYHKEDLQGNQHRSSLHKSSSYKSAFEAKCG</sequence>
<keyword evidence="2" id="KW-0414">Isoprene biosynthesis</keyword>
<dbReference type="GO" id="GO:0015936">
    <property type="term" value="P:coenzyme A metabolic process"/>
    <property type="evidence" value="ECO:0007669"/>
    <property type="project" value="InterPro"/>
</dbReference>
<name>A0AAP0JEA7_9MAGN</name>
<dbReference type="EMBL" id="JBBNAG010000005">
    <property type="protein sequence ID" value="KAK9132449.1"/>
    <property type="molecule type" value="Genomic_DNA"/>
</dbReference>
<reference evidence="3 4" key="1">
    <citation type="submission" date="2024-01" db="EMBL/GenBank/DDBJ databases">
        <title>Genome assemblies of Stephania.</title>
        <authorList>
            <person name="Yang L."/>
        </authorList>
    </citation>
    <scope>NUCLEOTIDE SEQUENCE [LARGE SCALE GENOMIC DNA]</scope>
    <source>
        <strain evidence="3">JXDWG</strain>
        <tissue evidence="3">Leaf</tissue>
    </source>
</reference>
<keyword evidence="4" id="KW-1185">Reference proteome</keyword>
<evidence type="ECO:0000313" key="3">
    <source>
        <dbReference type="EMBL" id="KAK9132449.1"/>
    </source>
</evidence>
<proteinExistence type="predicted"/>
<gene>
    <name evidence="3" type="ORF">Scep_011977</name>
</gene>
<dbReference type="Proteomes" id="UP001419268">
    <property type="component" value="Unassembled WGS sequence"/>
</dbReference>
<dbReference type="InterPro" id="IPR009023">
    <property type="entry name" value="HMG_CoA_Rdtase_NAD(P)-bd_sf"/>
</dbReference>
<evidence type="ECO:0000256" key="2">
    <source>
        <dbReference type="ARBA" id="ARBA00023229"/>
    </source>
</evidence>
<dbReference type="GO" id="GO:0008299">
    <property type="term" value="P:isoprenoid biosynthetic process"/>
    <property type="evidence" value="ECO:0007669"/>
    <property type="project" value="UniProtKB-KW"/>
</dbReference>
<dbReference type="PANTHER" id="PTHR10572">
    <property type="entry name" value="3-HYDROXY-3-METHYLGLUTARYL-COENZYME A REDUCTASE"/>
    <property type="match status" value="1"/>
</dbReference>
<organism evidence="3 4">
    <name type="scientific">Stephania cephalantha</name>
    <dbReference type="NCBI Taxonomy" id="152367"/>
    <lineage>
        <taxon>Eukaryota</taxon>
        <taxon>Viridiplantae</taxon>
        <taxon>Streptophyta</taxon>
        <taxon>Embryophyta</taxon>
        <taxon>Tracheophyta</taxon>
        <taxon>Spermatophyta</taxon>
        <taxon>Magnoliopsida</taxon>
        <taxon>Ranunculales</taxon>
        <taxon>Menispermaceae</taxon>
        <taxon>Menispermoideae</taxon>
        <taxon>Cissampelideae</taxon>
        <taxon>Stephania</taxon>
    </lineage>
</organism>
<evidence type="ECO:0000313" key="4">
    <source>
        <dbReference type="Proteomes" id="UP001419268"/>
    </source>
</evidence>
<dbReference type="PANTHER" id="PTHR10572:SF24">
    <property type="entry name" value="3-HYDROXY-3-METHYLGLUTARYL-COENZYME A REDUCTASE"/>
    <property type="match status" value="1"/>
</dbReference>
<comment type="pathway">
    <text evidence="1">Metabolic intermediate biosynthesis; (R)-mevalonate biosynthesis; (R)-mevalonate from acetyl-CoA: step 3/3.</text>
</comment>
<accession>A0AAP0JEA7</accession>
<dbReference type="GO" id="GO:0005778">
    <property type="term" value="C:peroxisomal membrane"/>
    <property type="evidence" value="ECO:0007669"/>
    <property type="project" value="TreeGrafter"/>
</dbReference>
<dbReference type="Gene3D" id="3.30.70.420">
    <property type="entry name" value="Hydroxymethylglutaryl-CoA reductase, class I/II, NAD/NADP-binding domain"/>
    <property type="match status" value="1"/>
</dbReference>
<dbReference type="InterPro" id="IPR002202">
    <property type="entry name" value="HMG_CoA_Rdtase"/>
</dbReference>
<dbReference type="AlphaFoldDB" id="A0AAP0JEA7"/>
<dbReference type="GO" id="GO:0016126">
    <property type="term" value="P:sterol biosynthetic process"/>
    <property type="evidence" value="ECO:0007669"/>
    <property type="project" value="TreeGrafter"/>
</dbReference>
<evidence type="ECO:0000256" key="1">
    <source>
        <dbReference type="ARBA" id="ARBA00005084"/>
    </source>
</evidence>
<dbReference type="SUPFAM" id="SSF56112">
    <property type="entry name" value="Protein kinase-like (PK-like)"/>
    <property type="match status" value="1"/>
</dbReference>
<protein>
    <submittedName>
        <fullName evidence="3">Uncharacterized protein</fullName>
    </submittedName>
</protein>
<comment type="caution">
    <text evidence="3">The sequence shown here is derived from an EMBL/GenBank/DDBJ whole genome shotgun (WGS) entry which is preliminary data.</text>
</comment>
<dbReference type="SUPFAM" id="SSF55035">
    <property type="entry name" value="NAD-binding domain of HMG-CoA reductase"/>
    <property type="match status" value="1"/>
</dbReference>
<dbReference type="PROSITE" id="PS50065">
    <property type="entry name" value="HMG_COA_REDUCTASE_4"/>
    <property type="match status" value="1"/>
</dbReference>
<dbReference type="InterPro" id="IPR011009">
    <property type="entry name" value="Kinase-like_dom_sf"/>
</dbReference>
<dbReference type="GO" id="GO:0004420">
    <property type="term" value="F:hydroxymethylglutaryl-CoA reductase (NADPH) activity"/>
    <property type="evidence" value="ECO:0007669"/>
    <property type="project" value="InterPro"/>
</dbReference>
<dbReference type="GO" id="GO:0005789">
    <property type="term" value="C:endoplasmic reticulum membrane"/>
    <property type="evidence" value="ECO:0007669"/>
    <property type="project" value="TreeGrafter"/>
</dbReference>